<dbReference type="GO" id="GO:0035371">
    <property type="term" value="C:microtubule plus-end"/>
    <property type="evidence" value="ECO:0007669"/>
    <property type="project" value="TreeGrafter"/>
</dbReference>
<dbReference type="PANTHER" id="PTHR46930:SF1">
    <property type="entry name" value="CDK5 REGULATORY SUBUNIT-ASSOCIATED PROTEIN 2"/>
    <property type="match status" value="1"/>
</dbReference>
<organism evidence="3 4">
    <name type="scientific">Marmota monax</name>
    <name type="common">Woodchuck</name>
    <dbReference type="NCBI Taxonomy" id="9995"/>
    <lineage>
        <taxon>Eukaryota</taxon>
        <taxon>Metazoa</taxon>
        <taxon>Chordata</taxon>
        <taxon>Craniata</taxon>
        <taxon>Vertebrata</taxon>
        <taxon>Euteleostomi</taxon>
        <taxon>Mammalia</taxon>
        <taxon>Eutheria</taxon>
        <taxon>Euarchontoglires</taxon>
        <taxon>Glires</taxon>
        <taxon>Rodentia</taxon>
        <taxon>Sciuromorpha</taxon>
        <taxon>Sciuridae</taxon>
        <taxon>Xerinae</taxon>
        <taxon>Marmotini</taxon>
        <taxon>Marmota</taxon>
    </lineage>
</organism>
<evidence type="ECO:0000313" key="2">
    <source>
        <dbReference type="EMBL" id="KAF7468752.1"/>
    </source>
</evidence>
<sequence>MRSRVLRCFFSFLIWKNIELKVEVESLKRELQEREQLLIKASKAVESLAEGGGSEIQRVKEDAQKKVQQVEDLLTKRILLLEGASLQT</sequence>
<dbReference type="GO" id="GO:0000132">
    <property type="term" value="P:establishment of mitotic spindle orientation"/>
    <property type="evidence" value="ECO:0007669"/>
    <property type="project" value="TreeGrafter"/>
</dbReference>
<dbReference type="GO" id="GO:0090266">
    <property type="term" value="P:regulation of mitotic cell cycle spindle assembly checkpoint"/>
    <property type="evidence" value="ECO:0007669"/>
    <property type="project" value="TreeGrafter"/>
</dbReference>
<feature type="coiled-coil region" evidence="1">
    <location>
        <begin position="17"/>
        <end position="76"/>
    </location>
</feature>
<evidence type="ECO:0000313" key="3">
    <source>
        <dbReference type="EMBL" id="VTJ53525.1"/>
    </source>
</evidence>
<dbReference type="GO" id="GO:0007059">
    <property type="term" value="P:chromosome segregation"/>
    <property type="evidence" value="ECO:0007669"/>
    <property type="project" value="TreeGrafter"/>
</dbReference>
<evidence type="ECO:0000256" key="1">
    <source>
        <dbReference type="SAM" id="Coils"/>
    </source>
</evidence>
<dbReference type="GO" id="GO:0008017">
    <property type="term" value="F:microtubule binding"/>
    <property type="evidence" value="ECO:0007669"/>
    <property type="project" value="TreeGrafter"/>
</dbReference>
<dbReference type="EMBL" id="CABDUW010000030">
    <property type="protein sequence ID" value="VTJ53525.1"/>
    <property type="molecule type" value="Genomic_DNA"/>
</dbReference>
<protein>
    <submittedName>
        <fullName evidence="3">Uncharacterized protein</fullName>
    </submittedName>
</protein>
<proteinExistence type="predicted"/>
<dbReference type="GO" id="GO:0097431">
    <property type="term" value="C:mitotic spindle pole"/>
    <property type="evidence" value="ECO:0007669"/>
    <property type="project" value="TreeGrafter"/>
</dbReference>
<keyword evidence="4" id="KW-1185">Reference proteome</keyword>
<gene>
    <name evidence="2" type="ORF">GHT09_020357</name>
    <name evidence="3" type="ORF">MONAX_5E022042</name>
</gene>
<dbReference type="GO" id="GO:0007099">
    <property type="term" value="P:centriole replication"/>
    <property type="evidence" value="ECO:0007669"/>
    <property type="project" value="TreeGrafter"/>
</dbReference>
<dbReference type="PANTHER" id="PTHR46930">
    <property type="entry name" value="CDK5 REGULATORY SUBUNIT-ASSOCIATED PROTEIN 2"/>
    <property type="match status" value="1"/>
</dbReference>
<dbReference type="GO" id="GO:0000242">
    <property type="term" value="C:pericentriolar material"/>
    <property type="evidence" value="ECO:0007669"/>
    <property type="project" value="TreeGrafter"/>
</dbReference>
<dbReference type="EMBL" id="WJEC01007717">
    <property type="protein sequence ID" value="KAF7468752.1"/>
    <property type="molecule type" value="Genomic_DNA"/>
</dbReference>
<dbReference type="GO" id="GO:0001578">
    <property type="term" value="P:microtubule bundle formation"/>
    <property type="evidence" value="ECO:0007669"/>
    <property type="project" value="TreeGrafter"/>
</dbReference>
<accession>A0A5E4A906</accession>
<dbReference type="Proteomes" id="UP000335636">
    <property type="component" value="Unassembled WGS sequence"/>
</dbReference>
<dbReference type="Proteomes" id="UP000662637">
    <property type="component" value="Unassembled WGS sequence"/>
</dbReference>
<keyword evidence="1" id="KW-0175">Coiled coil</keyword>
<dbReference type="InterPro" id="IPR042791">
    <property type="entry name" value="CDK5RAP2"/>
</dbReference>
<dbReference type="AlphaFoldDB" id="A0A5E4A906"/>
<dbReference type="GO" id="GO:0043015">
    <property type="term" value="F:gamma-tubulin binding"/>
    <property type="evidence" value="ECO:0007669"/>
    <property type="project" value="TreeGrafter"/>
</dbReference>
<dbReference type="GO" id="GO:0046600">
    <property type="term" value="P:negative regulation of centriole replication"/>
    <property type="evidence" value="ECO:0007669"/>
    <property type="project" value="TreeGrafter"/>
</dbReference>
<reference evidence="2" key="2">
    <citation type="submission" date="2020-08" db="EMBL/GenBank/DDBJ databases">
        <authorList>
            <person name="Shumante A."/>
            <person name="Zimin A.V."/>
            <person name="Puiu D."/>
            <person name="Salzberg S.L."/>
        </authorList>
    </citation>
    <scope>NUCLEOTIDE SEQUENCE</scope>
    <source>
        <strain evidence="2">WC2-LM</strain>
        <tissue evidence="2">Liver</tissue>
    </source>
</reference>
<evidence type="ECO:0000313" key="4">
    <source>
        <dbReference type="Proteomes" id="UP000335636"/>
    </source>
</evidence>
<name>A0A5E4A906_MARMO</name>
<reference evidence="3 4" key="1">
    <citation type="submission" date="2019-04" db="EMBL/GenBank/DDBJ databases">
        <authorList>
            <person name="Alioto T."/>
            <person name="Alioto T."/>
        </authorList>
    </citation>
    <scope>NUCLEOTIDE SEQUENCE [LARGE SCALE GENOMIC DNA]</scope>
</reference>